<dbReference type="KEGG" id="pmad:BAY61_16010"/>
<evidence type="ECO:0000256" key="1">
    <source>
        <dbReference type="ARBA" id="ARBA00004202"/>
    </source>
</evidence>
<dbReference type="CDD" id="cd03257">
    <property type="entry name" value="ABC_NikE_OppD_transporters"/>
    <property type="match status" value="1"/>
</dbReference>
<keyword evidence="3" id="KW-0813">Transport</keyword>
<keyword evidence="4" id="KW-1003">Cell membrane</keyword>
<dbReference type="PROSITE" id="PS00211">
    <property type="entry name" value="ABC_TRANSPORTER_1"/>
    <property type="match status" value="1"/>
</dbReference>
<comment type="subcellular location">
    <subcellularLocation>
        <location evidence="1">Cell membrane</location>
        <topology evidence="1">Peripheral membrane protein</topology>
    </subcellularLocation>
</comment>
<dbReference type="FunFam" id="3.40.50.300:FF:000016">
    <property type="entry name" value="Oligopeptide ABC transporter ATP-binding component"/>
    <property type="match status" value="1"/>
</dbReference>
<dbReference type="GO" id="GO:0005886">
    <property type="term" value="C:plasma membrane"/>
    <property type="evidence" value="ECO:0007669"/>
    <property type="project" value="UniProtKB-SubCell"/>
</dbReference>
<reference evidence="8 9" key="1">
    <citation type="submission" date="2016-10" db="EMBL/GenBank/DDBJ databases">
        <authorList>
            <person name="de Groot N.N."/>
        </authorList>
    </citation>
    <scope>NUCLEOTIDE SEQUENCE [LARGE SCALE GENOMIC DNA]</scope>
    <source>
        <strain evidence="8 9">CGMCC 4.5506</strain>
    </source>
</reference>
<organism evidence="8 9">
    <name type="scientific">Prauserella marina</name>
    <dbReference type="NCBI Taxonomy" id="530584"/>
    <lineage>
        <taxon>Bacteria</taxon>
        <taxon>Bacillati</taxon>
        <taxon>Actinomycetota</taxon>
        <taxon>Actinomycetes</taxon>
        <taxon>Pseudonocardiales</taxon>
        <taxon>Pseudonocardiaceae</taxon>
        <taxon>Prauserella</taxon>
    </lineage>
</organism>
<gene>
    <name evidence="8" type="ORF">SAMN05421630_105250</name>
</gene>
<evidence type="ECO:0000256" key="5">
    <source>
        <dbReference type="ARBA" id="ARBA00022741"/>
    </source>
</evidence>
<dbReference type="Proteomes" id="UP000199494">
    <property type="component" value="Unassembled WGS sequence"/>
</dbReference>
<evidence type="ECO:0000256" key="3">
    <source>
        <dbReference type="ARBA" id="ARBA00022448"/>
    </source>
</evidence>
<dbReference type="InterPro" id="IPR003439">
    <property type="entry name" value="ABC_transporter-like_ATP-bd"/>
</dbReference>
<comment type="similarity">
    <text evidence="2">Belongs to the ABC transporter superfamily.</text>
</comment>
<evidence type="ECO:0000313" key="8">
    <source>
        <dbReference type="EMBL" id="SDD02786.1"/>
    </source>
</evidence>
<dbReference type="InterPro" id="IPR013563">
    <property type="entry name" value="Oligopep_ABC_C"/>
</dbReference>
<dbReference type="Pfam" id="PF00005">
    <property type="entry name" value="ABC_tran"/>
    <property type="match status" value="1"/>
</dbReference>
<dbReference type="EMBL" id="FMZE01000005">
    <property type="protein sequence ID" value="SDD02786.1"/>
    <property type="molecule type" value="Genomic_DNA"/>
</dbReference>
<dbReference type="PANTHER" id="PTHR43297:SF2">
    <property type="entry name" value="DIPEPTIDE TRANSPORT ATP-BINDING PROTEIN DPPD"/>
    <property type="match status" value="1"/>
</dbReference>
<dbReference type="Gene3D" id="3.40.50.300">
    <property type="entry name" value="P-loop containing nucleotide triphosphate hydrolases"/>
    <property type="match status" value="1"/>
</dbReference>
<dbReference type="NCBIfam" id="TIGR01727">
    <property type="entry name" value="oligo_HPY"/>
    <property type="match status" value="1"/>
</dbReference>
<evidence type="ECO:0000313" key="9">
    <source>
        <dbReference type="Proteomes" id="UP000199494"/>
    </source>
</evidence>
<dbReference type="PANTHER" id="PTHR43297">
    <property type="entry name" value="OLIGOPEPTIDE TRANSPORT ATP-BINDING PROTEIN APPD"/>
    <property type="match status" value="1"/>
</dbReference>
<protein>
    <submittedName>
        <fullName evidence="8">Peptide/nickel transport system ATP-binding protein</fullName>
    </submittedName>
</protein>
<dbReference type="OrthoDB" id="3327300at2"/>
<proteinExistence type="inferred from homology"/>
<dbReference type="SUPFAM" id="SSF52540">
    <property type="entry name" value="P-loop containing nucleoside triphosphate hydrolases"/>
    <property type="match status" value="1"/>
</dbReference>
<dbReference type="InterPro" id="IPR017871">
    <property type="entry name" value="ABC_transporter-like_CS"/>
</dbReference>
<dbReference type="GO" id="GO:0015833">
    <property type="term" value="P:peptide transport"/>
    <property type="evidence" value="ECO:0007669"/>
    <property type="project" value="InterPro"/>
</dbReference>
<dbReference type="InterPro" id="IPR050388">
    <property type="entry name" value="ABC_Ni/Peptide_Import"/>
</dbReference>
<keyword evidence="5" id="KW-0547">Nucleotide-binding</keyword>
<dbReference type="RefSeq" id="WP_091804644.1">
    <property type="nucleotide sequence ID" value="NZ_CP016353.1"/>
</dbReference>
<evidence type="ECO:0000256" key="2">
    <source>
        <dbReference type="ARBA" id="ARBA00005417"/>
    </source>
</evidence>
<keyword evidence="6 8" id="KW-0067">ATP-binding</keyword>
<dbReference type="PROSITE" id="PS50893">
    <property type="entry name" value="ABC_TRANSPORTER_2"/>
    <property type="match status" value="1"/>
</dbReference>
<keyword evidence="7" id="KW-0472">Membrane</keyword>
<name>A0A222VZG4_9PSEU</name>
<evidence type="ECO:0000256" key="7">
    <source>
        <dbReference type="ARBA" id="ARBA00023136"/>
    </source>
</evidence>
<evidence type="ECO:0000256" key="4">
    <source>
        <dbReference type="ARBA" id="ARBA00022475"/>
    </source>
</evidence>
<dbReference type="STRING" id="530584.SAMN05421630_105250"/>
<keyword evidence="9" id="KW-1185">Reference proteome</keyword>
<sequence>MPPSPATGSALLAVDGLRTSISTTGGVVTAVDGVSLTVGRGETLGIVGESGSGKSVLGRTIMGLYTTRGPVTITGEVRFAGEDIHAMGQRERRALWGAEIGMVFQDPMTALNPVKKVGAHLTETLRRHQTLGRTPAVEKAAELLDLVGIPDPRRRLAQYPHELSGGMRQRVVIAMALANEPALLIADEPTTALDVTVQRQILDLLDTLQSELGMAIILISHNLGVVAGRADRVAVMYAGRLAETAPTDAVFDDPRHPYTHALLGAIPRLEQRPHLRLAAIGGAPPDMVAPPKGCRFAPRCQYAKDDCTTVLPHLRPVPDLAGHEFACHHPVGQGDN</sequence>
<dbReference type="InterPro" id="IPR003593">
    <property type="entry name" value="AAA+_ATPase"/>
</dbReference>
<dbReference type="Pfam" id="PF08352">
    <property type="entry name" value="oligo_HPY"/>
    <property type="match status" value="1"/>
</dbReference>
<dbReference type="GO" id="GO:0016887">
    <property type="term" value="F:ATP hydrolysis activity"/>
    <property type="evidence" value="ECO:0007669"/>
    <property type="project" value="InterPro"/>
</dbReference>
<accession>A0A222VZG4</accession>
<dbReference type="SMART" id="SM00382">
    <property type="entry name" value="AAA"/>
    <property type="match status" value="1"/>
</dbReference>
<evidence type="ECO:0000256" key="6">
    <source>
        <dbReference type="ARBA" id="ARBA00022840"/>
    </source>
</evidence>
<dbReference type="InterPro" id="IPR027417">
    <property type="entry name" value="P-loop_NTPase"/>
</dbReference>
<dbReference type="AlphaFoldDB" id="A0A222VZG4"/>
<dbReference type="GO" id="GO:0005524">
    <property type="term" value="F:ATP binding"/>
    <property type="evidence" value="ECO:0007669"/>
    <property type="project" value="UniProtKB-KW"/>
</dbReference>